<dbReference type="PROSITE" id="PS51354">
    <property type="entry name" value="GLUTAREDOXIN_2"/>
    <property type="match status" value="2"/>
</dbReference>
<comment type="caution">
    <text evidence="4">The sequence shown here is derived from an EMBL/GenBank/DDBJ whole genome shotgun (WGS) entry which is preliminary data.</text>
</comment>
<evidence type="ECO:0000259" key="3">
    <source>
        <dbReference type="Pfam" id="PF00462"/>
    </source>
</evidence>
<sequence>MIALLFIANSIFVMFMPAETASTAVLKASTGNATSRIIPKEDDVAALIANHTKALNEFADYDTTRPDFEVKDPANDADVVVPTTISMGNLVPVAPVQYGHVPDDSFYSQQPLGSYPQQQSPYGSNSPQDPDYDSYVGGGRQVFSRPALPTQNNNFGYGNTRGYTPYNSSPLGYSYAGYIHRQARRYPIMMYTLVQCVPCQRAKHLLAVSYGDVAAHFLELRGDEDWQRQLQVDLQRITRQITFPYIFICGQHIGGSSDLFNLHQSGQLRTMLNNCRPHPTPAPTPEDLQNVDKPANYQHPYQPVPNTYGPVENPGFYGQHMMGPYQHQQMINYGYGNGYHHGYTPYNPPSLGFSYTGYIQKQARRYPFMMYTLVQCAPCQQAKHLLASSYSSIAAHFLELRGDEAWQRQMLVDLPGITRQSTFPYVFVCGQFIGGSSALFTLHQSGKLRTMLTTCRPRESSQKEKTT</sequence>
<name>A0A8S1HMN9_9PELO</name>
<dbReference type="InterPro" id="IPR002109">
    <property type="entry name" value="Glutaredoxin"/>
</dbReference>
<dbReference type="GO" id="GO:0015035">
    <property type="term" value="F:protein-disulfide reductase activity"/>
    <property type="evidence" value="ECO:0007669"/>
    <property type="project" value="TreeGrafter"/>
</dbReference>
<feature type="chain" id="PRO_5035786957" description="Glutaredoxin domain-containing protein" evidence="2">
    <location>
        <begin position="21"/>
        <end position="467"/>
    </location>
</feature>
<dbReference type="PANTHER" id="PTHR46679">
    <property type="match status" value="1"/>
</dbReference>
<dbReference type="Proteomes" id="UP000835052">
    <property type="component" value="Unassembled WGS sequence"/>
</dbReference>
<protein>
    <recommendedName>
        <fullName evidence="3">Glutaredoxin domain-containing protein</fullName>
    </recommendedName>
</protein>
<feature type="region of interest" description="Disordered" evidence="1">
    <location>
        <begin position="107"/>
        <end position="134"/>
    </location>
</feature>
<proteinExistence type="predicted"/>
<dbReference type="PRINTS" id="PR00160">
    <property type="entry name" value="GLUTAREDOXIN"/>
</dbReference>
<evidence type="ECO:0000256" key="2">
    <source>
        <dbReference type="SAM" id="SignalP"/>
    </source>
</evidence>
<dbReference type="AlphaFoldDB" id="A0A8S1HMN9"/>
<accession>A0A8S1HMN9</accession>
<dbReference type="InterPro" id="IPR036249">
    <property type="entry name" value="Thioredoxin-like_sf"/>
</dbReference>
<dbReference type="PANTHER" id="PTHR46679:SF4">
    <property type="entry name" value="GLUTAREDOXIN DOMAIN-CONTAINING PROTEIN"/>
    <property type="match status" value="1"/>
</dbReference>
<dbReference type="Gene3D" id="3.40.30.10">
    <property type="entry name" value="Glutaredoxin"/>
    <property type="match status" value="2"/>
</dbReference>
<feature type="domain" description="Glutaredoxin" evidence="3">
    <location>
        <begin position="188"/>
        <end position="253"/>
    </location>
</feature>
<evidence type="ECO:0000313" key="4">
    <source>
        <dbReference type="EMBL" id="CAD6197254.1"/>
    </source>
</evidence>
<dbReference type="SUPFAM" id="SSF52833">
    <property type="entry name" value="Thioredoxin-like"/>
    <property type="match status" value="2"/>
</dbReference>
<dbReference type="InterPro" id="IPR014025">
    <property type="entry name" value="Glutaredoxin_subgr"/>
</dbReference>
<dbReference type="GO" id="GO:0005739">
    <property type="term" value="C:mitochondrion"/>
    <property type="evidence" value="ECO:0007669"/>
    <property type="project" value="TreeGrafter"/>
</dbReference>
<gene>
    <name evidence="4" type="ORF">CAUJ_LOCUS13163</name>
</gene>
<keyword evidence="5" id="KW-1185">Reference proteome</keyword>
<keyword evidence="2" id="KW-0732">Signal</keyword>
<evidence type="ECO:0000313" key="5">
    <source>
        <dbReference type="Proteomes" id="UP000835052"/>
    </source>
</evidence>
<feature type="compositionally biased region" description="Polar residues" evidence="1">
    <location>
        <begin position="107"/>
        <end position="128"/>
    </location>
</feature>
<dbReference type="OrthoDB" id="418495at2759"/>
<feature type="signal peptide" evidence="2">
    <location>
        <begin position="1"/>
        <end position="20"/>
    </location>
</feature>
<dbReference type="EMBL" id="CAJGYM010000089">
    <property type="protein sequence ID" value="CAD6197254.1"/>
    <property type="molecule type" value="Genomic_DNA"/>
</dbReference>
<reference evidence="4" key="1">
    <citation type="submission" date="2020-10" db="EMBL/GenBank/DDBJ databases">
        <authorList>
            <person name="Kikuchi T."/>
        </authorList>
    </citation>
    <scope>NUCLEOTIDE SEQUENCE</scope>
    <source>
        <strain evidence="4">NKZ352</strain>
    </source>
</reference>
<organism evidence="4 5">
    <name type="scientific">Caenorhabditis auriculariae</name>
    <dbReference type="NCBI Taxonomy" id="2777116"/>
    <lineage>
        <taxon>Eukaryota</taxon>
        <taxon>Metazoa</taxon>
        <taxon>Ecdysozoa</taxon>
        <taxon>Nematoda</taxon>
        <taxon>Chromadorea</taxon>
        <taxon>Rhabditida</taxon>
        <taxon>Rhabditina</taxon>
        <taxon>Rhabditomorpha</taxon>
        <taxon>Rhabditoidea</taxon>
        <taxon>Rhabditidae</taxon>
        <taxon>Peloderinae</taxon>
        <taxon>Caenorhabditis</taxon>
    </lineage>
</organism>
<evidence type="ECO:0000256" key="1">
    <source>
        <dbReference type="SAM" id="MobiDB-lite"/>
    </source>
</evidence>
<dbReference type="Pfam" id="PF00462">
    <property type="entry name" value="Glutaredoxin"/>
    <property type="match status" value="1"/>
</dbReference>